<dbReference type="AlphaFoldDB" id="A0A9W8U9H5"/>
<feature type="region of interest" description="Disordered" evidence="1">
    <location>
        <begin position="1"/>
        <end position="105"/>
    </location>
</feature>
<name>A0A9W8U9H5_9HYPO</name>
<reference evidence="2" key="1">
    <citation type="submission" date="2022-10" db="EMBL/GenBank/DDBJ databases">
        <title>Fusarium specimens isolated from Avocado Roots.</title>
        <authorList>
            <person name="Stajich J."/>
            <person name="Roper C."/>
            <person name="Heimlech-Rivalta G."/>
        </authorList>
    </citation>
    <scope>NUCLEOTIDE SEQUENCE</scope>
    <source>
        <strain evidence="2">CF00143</strain>
    </source>
</reference>
<gene>
    <name evidence="2" type="ORF">NW766_007977</name>
</gene>
<evidence type="ECO:0000313" key="2">
    <source>
        <dbReference type="EMBL" id="KAJ4011333.1"/>
    </source>
</evidence>
<protein>
    <submittedName>
        <fullName evidence="2">Uncharacterized protein</fullName>
    </submittedName>
</protein>
<dbReference type="Proteomes" id="UP001152130">
    <property type="component" value="Unassembled WGS sequence"/>
</dbReference>
<evidence type="ECO:0000256" key="1">
    <source>
        <dbReference type="SAM" id="MobiDB-lite"/>
    </source>
</evidence>
<comment type="caution">
    <text evidence="2">The sequence shown here is derived from an EMBL/GenBank/DDBJ whole genome shotgun (WGS) entry which is preliminary data.</text>
</comment>
<feature type="compositionally biased region" description="Basic residues" evidence="1">
    <location>
        <begin position="92"/>
        <end position="105"/>
    </location>
</feature>
<dbReference type="EMBL" id="JAPDHF010000011">
    <property type="protein sequence ID" value="KAJ4011333.1"/>
    <property type="molecule type" value="Genomic_DNA"/>
</dbReference>
<organism evidence="2 3">
    <name type="scientific">Fusarium irregulare</name>
    <dbReference type="NCBI Taxonomy" id="2494466"/>
    <lineage>
        <taxon>Eukaryota</taxon>
        <taxon>Fungi</taxon>
        <taxon>Dikarya</taxon>
        <taxon>Ascomycota</taxon>
        <taxon>Pezizomycotina</taxon>
        <taxon>Sordariomycetes</taxon>
        <taxon>Hypocreomycetidae</taxon>
        <taxon>Hypocreales</taxon>
        <taxon>Nectriaceae</taxon>
        <taxon>Fusarium</taxon>
        <taxon>Fusarium incarnatum-equiseti species complex</taxon>
    </lineage>
</organism>
<keyword evidence="3" id="KW-1185">Reference proteome</keyword>
<proteinExistence type="predicted"/>
<accession>A0A9W8U9H5</accession>
<evidence type="ECO:0000313" key="3">
    <source>
        <dbReference type="Proteomes" id="UP001152130"/>
    </source>
</evidence>
<sequence length="105" mass="12138">MAHWTGAGHLNINEDEMHCHTSPRGADCLRAGTRDTGESYRWGQEESFPGPDNQSKMKHSVQNAENPRPYETGEDDLWGQEEPFRGPDNQSKMKHSVRHTRYWSR</sequence>